<feature type="region of interest" description="Disordered" evidence="1">
    <location>
        <begin position="1"/>
        <end position="48"/>
    </location>
</feature>
<evidence type="ECO:0000256" key="1">
    <source>
        <dbReference type="SAM" id="MobiDB-lite"/>
    </source>
</evidence>
<reference evidence="2" key="2">
    <citation type="submission" date="2018-05" db="EMBL/GenBank/DDBJ databases">
        <title>OpunRS2 (Oryza punctata Reference Sequence Version 2).</title>
        <authorList>
            <person name="Zhang J."/>
            <person name="Kudrna D."/>
            <person name="Lee S."/>
            <person name="Talag J."/>
            <person name="Welchert J."/>
            <person name="Wing R.A."/>
        </authorList>
    </citation>
    <scope>NUCLEOTIDE SEQUENCE [LARGE SCALE GENOMIC DNA]</scope>
</reference>
<dbReference type="Proteomes" id="UP000026962">
    <property type="component" value="Chromosome 7"/>
</dbReference>
<sequence>MRKNGKIPMMPPVTHPTSTEPSEQPSEQTGTKKGPRARKVCGKRKKNEENDVELKVIEKTCYHYPRYDRHMDAHAERRKHIKEVLTSFDTQTKEIARCIEQQIMQVHVAQEKDPGRQVPPPKQSPRIAIASPYATKSPVTSPQEH</sequence>
<keyword evidence="3" id="KW-1185">Reference proteome</keyword>
<reference evidence="2" key="1">
    <citation type="submission" date="2015-04" db="UniProtKB">
        <authorList>
            <consortium name="EnsemblPlants"/>
        </authorList>
    </citation>
    <scope>IDENTIFICATION</scope>
</reference>
<organism evidence="2">
    <name type="scientific">Oryza punctata</name>
    <name type="common">Red rice</name>
    <dbReference type="NCBI Taxonomy" id="4537"/>
    <lineage>
        <taxon>Eukaryota</taxon>
        <taxon>Viridiplantae</taxon>
        <taxon>Streptophyta</taxon>
        <taxon>Embryophyta</taxon>
        <taxon>Tracheophyta</taxon>
        <taxon>Spermatophyta</taxon>
        <taxon>Magnoliopsida</taxon>
        <taxon>Liliopsida</taxon>
        <taxon>Poales</taxon>
        <taxon>Poaceae</taxon>
        <taxon>BOP clade</taxon>
        <taxon>Oryzoideae</taxon>
        <taxon>Oryzeae</taxon>
        <taxon>Oryzinae</taxon>
        <taxon>Oryza</taxon>
    </lineage>
</organism>
<feature type="compositionally biased region" description="Basic residues" evidence="1">
    <location>
        <begin position="33"/>
        <end position="45"/>
    </location>
</feature>
<dbReference type="HOGENOM" id="CLU_1790064_0_0_1"/>
<dbReference type="Gramene" id="OPUNC07G08470.2">
    <property type="protein sequence ID" value="OPUNC07G08470.2"/>
    <property type="gene ID" value="OPUNC07G08470"/>
</dbReference>
<evidence type="ECO:0000313" key="3">
    <source>
        <dbReference type="Proteomes" id="UP000026962"/>
    </source>
</evidence>
<accession>A0A0E0LJ04</accession>
<evidence type="ECO:0000313" key="2">
    <source>
        <dbReference type="EnsemblPlants" id="OPUNC07G08470.2"/>
    </source>
</evidence>
<name>A0A0E0LJ04_ORYPU</name>
<proteinExistence type="predicted"/>
<dbReference type="AlphaFoldDB" id="A0A0E0LJ04"/>
<feature type="region of interest" description="Disordered" evidence="1">
    <location>
        <begin position="110"/>
        <end position="145"/>
    </location>
</feature>
<dbReference type="EnsemblPlants" id="OPUNC07G08470.2">
    <property type="protein sequence ID" value="OPUNC07G08470.2"/>
    <property type="gene ID" value="OPUNC07G08470"/>
</dbReference>
<feature type="compositionally biased region" description="Polar residues" evidence="1">
    <location>
        <begin position="15"/>
        <end position="31"/>
    </location>
</feature>
<protein>
    <submittedName>
        <fullName evidence="2">Uncharacterized protein</fullName>
    </submittedName>
</protein>